<reference evidence="2" key="1">
    <citation type="submission" date="2025-08" db="UniProtKB">
        <authorList>
            <consortium name="Ensembl"/>
        </authorList>
    </citation>
    <scope>IDENTIFICATION</scope>
</reference>
<dbReference type="Ensembl" id="ENSFHET00000024632.1">
    <property type="protein sequence ID" value="ENSFHEP00000016285.1"/>
    <property type="gene ID" value="ENSFHEG00000017952.1"/>
</dbReference>
<accession>A0A3Q2TJ57</accession>
<organism evidence="2 3">
    <name type="scientific">Fundulus heteroclitus</name>
    <name type="common">Killifish</name>
    <name type="synonym">Mummichog</name>
    <dbReference type="NCBI Taxonomy" id="8078"/>
    <lineage>
        <taxon>Eukaryota</taxon>
        <taxon>Metazoa</taxon>
        <taxon>Chordata</taxon>
        <taxon>Craniata</taxon>
        <taxon>Vertebrata</taxon>
        <taxon>Euteleostomi</taxon>
        <taxon>Actinopterygii</taxon>
        <taxon>Neopterygii</taxon>
        <taxon>Teleostei</taxon>
        <taxon>Neoteleostei</taxon>
        <taxon>Acanthomorphata</taxon>
        <taxon>Ovalentaria</taxon>
        <taxon>Atherinomorphae</taxon>
        <taxon>Cyprinodontiformes</taxon>
        <taxon>Fundulidae</taxon>
        <taxon>Fundulus</taxon>
    </lineage>
</organism>
<reference evidence="2" key="2">
    <citation type="submission" date="2025-09" db="UniProtKB">
        <authorList>
            <consortium name="Ensembl"/>
        </authorList>
    </citation>
    <scope>IDENTIFICATION</scope>
</reference>
<feature type="transmembrane region" description="Helical" evidence="1">
    <location>
        <begin position="21"/>
        <end position="45"/>
    </location>
</feature>
<dbReference type="STRING" id="8078.ENSFHEP00000016285"/>
<evidence type="ECO:0000313" key="3">
    <source>
        <dbReference type="Proteomes" id="UP000265000"/>
    </source>
</evidence>
<evidence type="ECO:0000256" key="1">
    <source>
        <dbReference type="SAM" id="Phobius"/>
    </source>
</evidence>
<sequence length="148" mass="17455">RNRLQGCYLVLSFSSPLFCHLFSNLAFCLILFSSFLFCLTVFVSIKCEIKSNKKKRFYITSIKCYFSNTEMCTHKVLQCYMLELKVIFQEEKVDINKTECILIFDERLEPEVSLCRHKCEVYPLENSTTFYNKFKGILESLTSEKNPM</sequence>
<evidence type="ECO:0008006" key="4">
    <source>
        <dbReference type="Google" id="ProtNLM"/>
    </source>
</evidence>
<proteinExistence type="predicted"/>
<protein>
    <recommendedName>
        <fullName evidence="4">Interleukin</fullName>
    </recommendedName>
</protein>
<keyword evidence="1" id="KW-0472">Membrane</keyword>
<dbReference type="SUPFAM" id="SSF47266">
    <property type="entry name" value="4-helical cytokines"/>
    <property type="match status" value="1"/>
</dbReference>
<dbReference type="InterPro" id="IPR009079">
    <property type="entry name" value="4_helix_cytokine-like_core"/>
</dbReference>
<keyword evidence="1" id="KW-0812">Transmembrane</keyword>
<name>A0A3Q2TJ57_FUNHE</name>
<dbReference type="Proteomes" id="UP000265000">
    <property type="component" value="Unplaced"/>
</dbReference>
<dbReference type="AlphaFoldDB" id="A0A3Q2TJ57"/>
<dbReference type="Gene3D" id="1.20.1250.70">
    <property type="entry name" value="Interleukin-15/Interleukin-21"/>
    <property type="match status" value="1"/>
</dbReference>
<keyword evidence="1" id="KW-1133">Transmembrane helix</keyword>
<evidence type="ECO:0000313" key="2">
    <source>
        <dbReference type="Ensembl" id="ENSFHEP00000016285.1"/>
    </source>
</evidence>
<keyword evidence="3" id="KW-1185">Reference proteome</keyword>